<reference evidence="2 3" key="1">
    <citation type="submission" date="2023-01" db="EMBL/GenBank/DDBJ databases">
        <title>Analysis of 21 Apiospora genomes using comparative genomics revels a genus with tremendous synthesis potential of carbohydrate active enzymes and secondary metabolites.</title>
        <authorList>
            <person name="Sorensen T."/>
        </authorList>
    </citation>
    <scope>NUCLEOTIDE SEQUENCE [LARGE SCALE GENOMIC DNA]</scope>
    <source>
        <strain evidence="2 3">CBS 83171</strain>
    </source>
</reference>
<evidence type="ECO:0008006" key="4">
    <source>
        <dbReference type="Google" id="ProtNLM"/>
    </source>
</evidence>
<feature type="compositionally biased region" description="Low complexity" evidence="1">
    <location>
        <begin position="108"/>
        <end position="128"/>
    </location>
</feature>
<sequence length="159" mass="17402">MSFDQSWDHQFCLSCDRQTDGATYCSESCRLSDFESSSPSTMMNTRSSSLGLAASSHSWATSKSASSKFYLSPAYDFSNAQPYGSTPQPQSPLAQRSELMSASSGRALTPSSSHSSLCSLQSNSSIGSDSKRLSEKAKKQLRDYASSFEHAKVQRRRSY</sequence>
<feature type="compositionally biased region" description="Polar residues" evidence="1">
    <location>
        <begin position="80"/>
        <end position="106"/>
    </location>
</feature>
<dbReference type="Pfam" id="PF12855">
    <property type="entry name" value="Ecl1"/>
    <property type="match status" value="1"/>
</dbReference>
<evidence type="ECO:0000313" key="3">
    <source>
        <dbReference type="Proteomes" id="UP001446871"/>
    </source>
</evidence>
<feature type="compositionally biased region" description="Basic and acidic residues" evidence="1">
    <location>
        <begin position="129"/>
        <end position="139"/>
    </location>
</feature>
<dbReference type="EMBL" id="JAQQWM010000002">
    <property type="protein sequence ID" value="KAK8077520.1"/>
    <property type="molecule type" value="Genomic_DNA"/>
</dbReference>
<evidence type="ECO:0000313" key="2">
    <source>
        <dbReference type="EMBL" id="KAK8077520.1"/>
    </source>
</evidence>
<name>A0ABR1W1Z4_9PEZI</name>
<organism evidence="2 3">
    <name type="scientific">Apiospora saccharicola</name>
    <dbReference type="NCBI Taxonomy" id="335842"/>
    <lineage>
        <taxon>Eukaryota</taxon>
        <taxon>Fungi</taxon>
        <taxon>Dikarya</taxon>
        <taxon>Ascomycota</taxon>
        <taxon>Pezizomycotina</taxon>
        <taxon>Sordariomycetes</taxon>
        <taxon>Xylariomycetidae</taxon>
        <taxon>Amphisphaeriales</taxon>
        <taxon>Apiosporaceae</taxon>
        <taxon>Apiospora</taxon>
    </lineage>
</organism>
<gene>
    <name evidence="2" type="ORF">PG996_003690</name>
</gene>
<comment type="caution">
    <text evidence="2">The sequence shown here is derived from an EMBL/GenBank/DDBJ whole genome shotgun (WGS) entry which is preliminary data.</text>
</comment>
<keyword evidence="3" id="KW-1185">Reference proteome</keyword>
<evidence type="ECO:0000256" key="1">
    <source>
        <dbReference type="SAM" id="MobiDB-lite"/>
    </source>
</evidence>
<dbReference type="InterPro" id="IPR024368">
    <property type="entry name" value="Ecl1/2/3"/>
</dbReference>
<feature type="region of interest" description="Disordered" evidence="1">
    <location>
        <begin position="80"/>
        <end position="139"/>
    </location>
</feature>
<protein>
    <recommendedName>
        <fullName evidence="4">Life-span regulatory factor domain-containing protein</fullName>
    </recommendedName>
</protein>
<proteinExistence type="predicted"/>
<dbReference type="Proteomes" id="UP001446871">
    <property type="component" value="Unassembled WGS sequence"/>
</dbReference>
<accession>A0ABR1W1Z4</accession>